<keyword evidence="2" id="KW-1185">Reference proteome</keyword>
<dbReference type="AlphaFoldDB" id="A0A3N4VHP8"/>
<gene>
    <name evidence="1" type="ORF">EDC50_0192</name>
</gene>
<dbReference type="EMBL" id="RKQN01000001">
    <property type="protein sequence ID" value="RPE81025.1"/>
    <property type="molecule type" value="Genomic_DNA"/>
</dbReference>
<sequence>MARFSLASISPRRRALYALVLALLAAVAWLHFTGSAATHGTAAEDMDWNGDGVVGQGEILQSLYAVTVRTTREGRRECHTYAWRSGGKTIRVDCRTTVAQAPPPAR</sequence>
<evidence type="ECO:0000313" key="1">
    <source>
        <dbReference type="EMBL" id="RPE81025.1"/>
    </source>
</evidence>
<organism evidence="1 2">
    <name type="scientific">Vulcaniibacterium tengchongense</name>
    <dbReference type="NCBI Taxonomy" id="1273429"/>
    <lineage>
        <taxon>Bacteria</taxon>
        <taxon>Pseudomonadati</taxon>
        <taxon>Pseudomonadota</taxon>
        <taxon>Gammaproteobacteria</taxon>
        <taxon>Lysobacterales</taxon>
        <taxon>Lysobacteraceae</taxon>
        <taxon>Vulcaniibacterium</taxon>
    </lineage>
</organism>
<name>A0A3N4VHP8_9GAMM</name>
<protein>
    <recommendedName>
        <fullName evidence="3">EF-hand domain-containing protein</fullName>
    </recommendedName>
</protein>
<dbReference type="OrthoDB" id="5988095at2"/>
<evidence type="ECO:0008006" key="3">
    <source>
        <dbReference type="Google" id="ProtNLM"/>
    </source>
</evidence>
<dbReference type="RefSeq" id="WP_123768613.1">
    <property type="nucleotide sequence ID" value="NZ_RKQN01000001.1"/>
</dbReference>
<comment type="caution">
    <text evidence="1">The sequence shown here is derived from an EMBL/GenBank/DDBJ whole genome shotgun (WGS) entry which is preliminary data.</text>
</comment>
<proteinExistence type="predicted"/>
<dbReference type="Proteomes" id="UP000269708">
    <property type="component" value="Unassembled WGS sequence"/>
</dbReference>
<reference evidence="1 2" key="1">
    <citation type="submission" date="2018-11" db="EMBL/GenBank/DDBJ databases">
        <title>Genomic Encyclopedia of Type Strains, Phase IV (KMG-IV): sequencing the most valuable type-strain genomes for metagenomic binning, comparative biology and taxonomic classification.</title>
        <authorList>
            <person name="Goeker M."/>
        </authorList>
    </citation>
    <scope>NUCLEOTIDE SEQUENCE [LARGE SCALE GENOMIC DNA]</scope>
    <source>
        <strain evidence="1 2">DSM 25623</strain>
    </source>
</reference>
<evidence type="ECO:0000313" key="2">
    <source>
        <dbReference type="Proteomes" id="UP000269708"/>
    </source>
</evidence>
<accession>A0A3N4VHP8</accession>